<evidence type="ECO:0000256" key="11">
    <source>
        <dbReference type="ARBA" id="ARBA00022833"/>
    </source>
</evidence>
<feature type="binding site" evidence="19">
    <location>
        <position position="638"/>
    </location>
    <ligand>
        <name>Zn(2+)</name>
        <dbReference type="ChEBI" id="CHEBI:29105"/>
    </ligand>
</feature>
<accession>A0AA88DW54</accession>
<dbReference type="GO" id="GO:0030870">
    <property type="term" value="C:Mre11 complex"/>
    <property type="evidence" value="ECO:0007669"/>
    <property type="project" value="TreeGrafter"/>
</dbReference>
<dbReference type="InterPro" id="IPR027417">
    <property type="entry name" value="P-loop_NTPase"/>
</dbReference>
<keyword evidence="12" id="KW-0067">ATP-binding</keyword>
<keyword evidence="15" id="KW-0234">DNA repair</keyword>
<comment type="caution">
    <text evidence="22">The sequence shown here is derived from an EMBL/GenBank/DDBJ whole genome shotgun (WGS) entry which is preliminary data.</text>
</comment>
<keyword evidence="8" id="KW-0547">Nucleotide-binding</keyword>
<evidence type="ECO:0000256" key="3">
    <source>
        <dbReference type="ARBA" id="ARBA00004286"/>
    </source>
</evidence>
<dbReference type="GO" id="GO:0000722">
    <property type="term" value="P:telomere maintenance via recombination"/>
    <property type="evidence" value="ECO:0007669"/>
    <property type="project" value="TreeGrafter"/>
</dbReference>
<dbReference type="PROSITE" id="PS51131">
    <property type="entry name" value="ZN_HOOK"/>
    <property type="match status" value="1"/>
</dbReference>
<dbReference type="GO" id="GO:0005524">
    <property type="term" value="F:ATP binding"/>
    <property type="evidence" value="ECO:0007669"/>
    <property type="project" value="UniProtKB-KW"/>
</dbReference>
<evidence type="ECO:0000256" key="18">
    <source>
        <dbReference type="ARBA" id="ARBA00049360"/>
    </source>
</evidence>
<dbReference type="GO" id="GO:0043047">
    <property type="term" value="F:single-stranded telomeric DNA binding"/>
    <property type="evidence" value="ECO:0007669"/>
    <property type="project" value="TreeGrafter"/>
</dbReference>
<dbReference type="SUPFAM" id="SSF52540">
    <property type="entry name" value="P-loop containing nucleoside triphosphate hydrolases"/>
    <property type="match status" value="1"/>
</dbReference>
<dbReference type="GO" id="GO:0051880">
    <property type="term" value="F:G-quadruplex DNA binding"/>
    <property type="evidence" value="ECO:0007669"/>
    <property type="project" value="TreeGrafter"/>
</dbReference>
<evidence type="ECO:0000256" key="2">
    <source>
        <dbReference type="ARBA" id="ARBA00004123"/>
    </source>
</evidence>
<comment type="cofactor">
    <cofactor evidence="1">
        <name>Zn(2+)</name>
        <dbReference type="ChEBI" id="CHEBI:29105"/>
    </cofactor>
</comment>
<organism evidence="22 23">
    <name type="scientific">Ficus carica</name>
    <name type="common">Common fig</name>
    <dbReference type="NCBI Taxonomy" id="3494"/>
    <lineage>
        <taxon>Eukaryota</taxon>
        <taxon>Viridiplantae</taxon>
        <taxon>Streptophyta</taxon>
        <taxon>Embryophyta</taxon>
        <taxon>Tracheophyta</taxon>
        <taxon>Spermatophyta</taxon>
        <taxon>Magnoliopsida</taxon>
        <taxon>eudicotyledons</taxon>
        <taxon>Gunneridae</taxon>
        <taxon>Pentapetalae</taxon>
        <taxon>rosids</taxon>
        <taxon>fabids</taxon>
        <taxon>Rosales</taxon>
        <taxon>Moraceae</taxon>
        <taxon>Ficeae</taxon>
        <taxon>Ficus</taxon>
    </lineage>
</organism>
<evidence type="ECO:0000259" key="21">
    <source>
        <dbReference type="PROSITE" id="PS51131"/>
    </source>
</evidence>
<dbReference type="GO" id="GO:0003691">
    <property type="term" value="F:double-stranded telomeric DNA binding"/>
    <property type="evidence" value="ECO:0007669"/>
    <property type="project" value="TreeGrafter"/>
</dbReference>
<keyword evidence="14 20" id="KW-0175">Coiled coil</keyword>
<comment type="similarity">
    <text evidence="4">Belongs to the SMC family. RAD50 subfamily.</text>
</comment>
<sequence length="1343" mass="155539">MRPAGICPEKVAGETETKGQIKLRFKTAASKDVVCIRSFQLTQKASKMEYKAIESVLQTINPNTGEKVCLSYRCADMDREIPALMGVSKAILENVIFVHQDEANWPLQDPSTLKKKFDDIFSATRYTKALEVIKKLHKDQAQEIKTFKLKLENLQTLKDAAFKLRESISHDQERTESMKSQMQELERSVQDLDAKIHHTEVTLKDLRKLQEQISIKTAERSTLFKEQQRQYTALAEENEDTDEELVEWKNKFEERNALVDSKIKKLEREIDDIETKSSFLKQSIDGSNQEIGKLKHEAEAHISLKDERDSTIQKLFTRHNLGPLPTPPFSDEVALNLTNRVKSRVMDLEKDIQEKKKSNEIELKTSWDRYMDANDRWKNMGAQKQAKEEIKSGLLKRIEDKETEREAFELQISTFNLSNIDEREKNLQIELERKTNQLAERDFKFTIRQKRNELRNVEQTIKDLNREKDIMASDSEDRAKLKYQNEELANKKQKHRKIVDENSAKIRGVLKGRLPPDKDLKKEVTQALRTITMEFDDLNNKSREADKEVNMVQMKIQEVNNNISKLQKDMESRKRYIVSKVESLDQQSFAIDSYLKVLESAKEKRDVQKSKYNIADGMRQMFDPFERVARAHHVCPCCERPFSAQEEDEFVKKQRVKAASSAEHMKVLAGESSNADSYFQQLDKLRMIYEEYIKISQETIPNAEKELRQLNEELDQKTQALDDVVAVLAQVQADKSLVEVLVQPIENADRIFQEIQRLQQQVDELTYKLDFRGHGARSIDDIKNELSTLQSTRDSLSNELEKLGEEQENMESDVSNIRLRWHEAREDKVKAASVIRDVKKAEEDLEHLAEEKIQLELDEKFAHCCSSEAQLLGILKSRVAEAEAATFEVTERKATAGEGESEHLLCCSGSKESFAALLFMENPGFVVGKTTFIVDVHSLFEVVATLCFNNPDHLTEAIGPLAREKDKLLNDYNELKSKLNHEYEEQAEQKRSYQQEVDSLLKITSKIKEYYDLKKGERLKELQEKHSLWKSQLQGCDIRKQEILAELDRSKDLMRDQDQLRLNIQANLEYRATKAKVEELAQQIESLEERVLKIGGISTFESELVKLSQERERFLSELNRCHGTMSVYQSNISKNKVDLKQAIYKDIDKRHFDQLIQLKTTEMANKDLDRYYNALDKALMRFHTMKMEEINKIIRELWQQTYRGQDIDYISIRSDSEGAGTRSYSYKVVMQTGDAELEMRGRCSAGQKVLASLIIRLALAETFCLNCGILALDEPTTNLDSPNAESLAAALLRIMEDRKGQENFQLIVITHDERFAQLIGQRQHAEKYYRVTKDDQYGHLPPS</sequence>
<evidence type="ECO:0000256" key="17">
    <source>
        <dbReference type="ARBA" id="ARBA00023254"/>
    </source>
</evidence>
<evidence type="ECO:0000256" key="4">
    <source>
        <dbReference type="ARBA" id="ARBA00009439"/>
    </source>
</evidence>
<dbReference type="PANTHER" id="PTHR18867">
    <property type="entry name" value="RAD50"/>
    <property type="match status" value="1"/>
</dbReference>
<feature type="coiled-coil region" evidence="20">
    <location>
        <begin position="1063"/>
        <end position="1117"/>
    </location>
</feature>
<comment type="subcellular location">
    <subcellularLocation>
        <location evidence="3">Chromosome</location>
    </subcellularLocation>
    <subcellularLocation>
        <location evidence="2">Nucleus</location>
    </subcellularLocation>
</comment>
<evidence type="ECO:0000256" key="12">
    <source>
        <dbReference type="ARBA" id="ARBA00022840"/>
    </source>
</evidence>
<evidence type="ECO:0000313" key="22">
    <source>
        <dbReference type="EMBL" id="GMN62831.1"/>
    </source>
</evidence>
<keyword evidence="13" id="KW-0460">Magnesium</keyword>
<keyword evidence="11 19" id="KW-0862">Zinc</keyword>
<feature type="coiled-coil region" evidence="20">
    <location>
        <begin position="168"/>
        <end position="283"/>
    </location>
</feature>
<gene>
    <name evidence="22" type="ORF">TIFTF001_031907</name>
</gene>
<keyword evidence="10" id="KW-0378">Hydrolase</keyword>
<feature type="domain" description="Zinc-hook" evidence="21">
    <location>
        <begin position="588"/>
        <end position="687"/>
    </location>
</feature>
<feature type="coiled-coil region" evidence="20">
    <location>
        <begin position="521"/>
        <end position="576"/>
    </location>
</feature>
<dbReference type="Pfam" id="PF04423">
    <property type="entry name" value="Rad50_zn_hook"/>
    <property type="match status" value="1"/>
</dbReference>
<keyword evidence="17" id="KW-0469">Meiosis</keyword>
<feature type="coiled-coil region" evidence="20">
    <location>
        <begin position="391"/>
        <end position="474"/>
    </location>
</feature>
<dbReference type="EMBL" id="BTGU01000136">
    <property type="protein sequence ID" value="GMN62831.1"/>
    <property type="molecule type" value="Genomic_DNA"/>
</dbReference>
<dbReference type="Pfam" id="PF13476">
    <property type="entry name" value="AAA_23"/>
    <property type="match status" value="1"/>
</dbReference>
<evidence type="ECO:0000313" key="23">
    <source>
        <dbReference type="Proteomes" id="UP001187192"/>
    </source>
</evidence>
<dbReference type="GO" id="GO:0016887">
    <property type="term" value="F:ATP hydrolysis activity"/>
    <property type="evidence" value="ECO:0007669"/>
    <property type="project" value="InterPro"/>
</dbReference>
<feature type="coiled-coil region" evidence="20">
    <location>
        <begin position="693"/>
        <end position="858"/>
    </location>
</feature>
<feature type="binding site" evidence="19">
    <location>
        <position position="635"/>
    </location>
    <ligand>
        <name>Zn(2+)</name>
        <dbReference type="ChEBI" id="CHEBI:29105"/>
    </ligand>
</feature>
<reference evidence="22" key="1">
    <citation type="submission" date="2023-07" db="EMBL/GenBank/DDBJ databases">
        <title>draft genome sequence of fig (Ficus carica).</title>
        <authorList>
            <person name="Takahashi T."/>
            <person name="Nishimura K."/>
        </authorList>
    </citation>
    <scope>NUCLEOTIDE SEQUENCE</scope>
</reference>
<evidence type="ECO:0000256" key="1">
    <source>
        <dbReference type="ARBA" id="ARBA00001947"/>
    </source>
</evidence>
<dbReference type="Gene3D" id="3.40.50.300">
    <property type="entry name" value="P-loop containing nucleotide triphosphate hydrolases"/>
    <property type="match status" value="2"/>
</dbReference>
<dbReference type="Pfam" id="PF13558">
    <property type="entry name" value="SbcC_Walker_B"/>
    <property type="match status" value="1"/>
</dbReference>
<evidence type="ECO:0000256" key="15">
    <source>
        <dbReference type="ARBA" id="ARBA00023204"/>
    </source>
</evidence>
<evidence type="ECO:0000256" key="16">
    <source>
        <dbReference type="ARBA" id="ARBA00023242"/>
    </source>
</evidence>
<dbReference type="Gene3D" id="1.10.287.1490">
    <property type="match status" value="1"/>
</dbReference>
<evidence type="ECO:0000256" key="13">
    <source>
        <dbReference type="ARBA" id="ARBA00022842"/>
    </source>
</evidence>
<keyword evidence="16" id="KW-0539">Nucleus</keyword>
<dbReference type="Proteomes" id="UP001187192">
    <property type="component" value="Unassembled WGS sequence"/>
</dbReference>
<evidence type="ECO:0000256" key="14">
    <source>
        <dbReference type="ARBA" id="ARBA00023054"/>
    </source>
</evidence>
<evidence type="ECO:0000256" key="9">
    <source>
        <dbReference type="ARBA" id="ARBA00022763"/>
    </source>
</evidence>
<keyword evidence="7 19" id="KW-0479">Metal-binding</keyword>
<dbReference type="PANTHER" id="PTHR18867:SF12">
    <property type="entry name" value="DNA REPAIR PROTEIN RAD50"/>
    <property type="match status" value="1"/>
</dbReference>
<evidence type="ECO:0000256" key="19">
    <source>
        <dbReference type="PROSITE-ProRule" id="PRU00471"/>
    </source>
</evidence>
<proteinExistence type="inferred from homology"/>
<evidence type="ECO:0000256" key="7">
    <source>
        <dbReference type="ARBA" id="ARBA00022723"/>
    </source>
</evidence>
<dbReference type="InterPro" id="IPR013134">
    <property type="entry name" value="Zn_hook_RAD50"/>
</dbReference>
<dbReference type="GO" id="GO:0070192">
    <property type="term" value="P:chromosome organization involved in meiotic cell cycle"/>
    <property type="evidence" value="ECO:0007669"/>
    <property type="project" value="TreeGrafter"/>
</dbReference>
<keyword evidence="23" id="KW-1185">Reference proteome</keyword>
<feature type="coiled-coil region" evidence="20">
    <location>
        <begin position="965"/>
        <end position="1003"/>
    </location>
</feature>
<dbReference type="FunFam" id="3.40.50.300:FF:000593">
    <property type="entry name" value="DNA repair protein RAD50"/>
    <property type="match status" value="1"/>
</dbReference>
<evidence type="ECO:0000256" key="8">
    <source>
        <dbReference type="ARBA" id="ARBA00022741"/>
    </source>
</evidence>
<comment type="catalytic activity">
    <reaction evidence="18">
        <text>ATP + H2O = ADP + phosphate + H(+)</text>
        <dbReference type="Rhea" id="RHEA:13065"/>
        <dbReference type="ChEBI" id="CHEBI:15377"/>
        <dbReference type="ChEBI" id="CHEBI:15378"/>
        <dbReference type="ChEBI" id="CHEBI:30616"/>
        <dbReference type="ChEBI" id="CHEBI:43474"/>
        <dbReference type="ChEBI" id="CHEBI:456216"/>
    </reaction>
</comment>
<dbReference type="GO" id="GO:0007004">
    <property type="term" value="P:telomere maintenance via telomerase"/>
    <property type="evidence" value="ECO:0007669"/>
    <property type="project" value="TreeGrafter"/>
</dbReference>
<evidence type="ECO:0000256" key="10">
    <source>
        <dbReference type="ARBA" id="ARBA00022801"/>
    </source>
</evidence>
<evidence type="ECO:0000256" key="5">
    <source>
        <dbReference type="ARBA" id="ARBA00017893"/>
    </source>
</evidence>
<dbReference type="GO" id="GO:0006302">
    <property type="term" value="P:double-strand break repair"/>
    <property type="evidence" value="ECO:0007669"/>
    <property type="project" value="InterPro"/>
</dbReference>
<name>A0AA88DW54_FICCA</name>
<dbReference type="GO" id="GO:0046872">
    <property type="term" value="F:metal ion binding"/>
    <property type="evidence" value="ECO:0007669"/>
    <property type="project" value="UniProtKB-UniRule"/>
</dbReference>
<evidence type="ECO:0000256" key="20">
    <source>
        <dbReference type="SAM" id="Coils"/>
    </source>
</evidence>
<keyword evidence="9" id="KW-0227">DNA damage</keyword>
<dbReference type="GO" id="GO:0000794">
    <property type="term" value="C:condensed nuclear chromosome"/>
    <property type="evidence" value="ECO:0007669"/>
    <property type="project" value="TreeGrafter"/>
</dbReference>
<keyword evidence="6" id="KW-0158">Chromosome</keyword>
<protein>
    <recommendedName>
        <fullName evidence="5">DNA repair protein RAD50</fullName>
    </recommendedName>
</protein>
<dbReference type="InterPro" id="IPR038729">
    <property type="entry name" value="Rad50/SbcC_AAA"/>
</dbReference>
<evidence type="ECO:0000256" key="6">
    <source>
        <dbReference type="ARBA" id="ARBA00022454"/>
    </source>
</evidence>